<dbReference type="AlphaFoldDB" id="A0A7K3LYW2"/>
<dbReference type="Gene3D" id="1.10.1900.10">
    <property type="entry name" value="c-terminal domain of poly(a) binding protein"/>
    <property type="match status" value="1"/>
</dbReference>
<comment type="caution">
    <text evidence="1">The sequence shown here is derived from an EMBL/GenBank/DDBJ whole genome shotgun (WGS) entry which is preliminary data.</text>
</comment>
<sequence length="142" mass="15653">MMSGFIEKVVGDLADKRRWRGYRARVKALPAAYRRAVEALERYLMYRVIHREAITGAVTKGDVLVDPYQELAEVFERAAADGTPIREVVGADPLRFADALLSKHGAAGGSDSEWIDKEQHKEQQRLVGAIAQAEAENGSSPS</sequence>
<gene>
    <name evidence="1" type="ORF">F7O44_03930</name>
</gene>
<dbReference type="Proteomes" id="UP000460435">
    <property type="component" value="Unassembled WGS sequence"/>
</dbReference>
<dbReference type="EMBL" id="WLZY01000001">
    <property type="protein sequence ID" value="NDL56221.1"/>
    <property type="molecule type" value="Genomic_DNA"/>
</dbReference>
<evidence type="ECO:0000313" key="1">
    <source>
        <dbReference type="EMBL" id="NDL56221.1"/>
    </source>
</evidence>
<accession>A0A7K3LYW2</accession>
<protein>
    <submittedName>
        <fullName evidence="1">DUF1048 domain-containing protein</fullName>
    </submittedName>
</protein>
<name>A0A7K3LYW2_9ACTN</name>
<reference evidence="1 2" key="1">
    <citation type="submission" date="2019-11" db="EMBL/GenBank/DDBJ databases">
        <authorList>
            <person name="Li X.-J."/>
            <person name="Feng X.-M."/>
        </authorList>
    </citation>
    <scope>NUCLEOTIDE SEQUENCE [LARGE SCALE GENOMIC DNA]</scope>
    <source>
        <strain evidence="1 2">XMNu-373</strain>
    </source>
</reference>
<keyword evidence="2" id="KW-1185">Reference proteome</keyword>
<organism evidence="1 2">
    <name type="scientific">Phytoactinopolyspora mesophila</name>
    <dbReference type="NCBI Taxonomy" id="2650750"/>
    <lineage>
        <taxon>Bacteria</taxon>
        <taxon>Bacillati</taxon>
        <taxon>Actinomycetota</taxon>
        <taxon>Actinomycetes</taxon>
        <taxon>Jiangellales</taxon>
        <taxon>Jiangellaceae</taxon>
        <taxon>Phytoactinopolyspora</taxon>
    </lineage>
</organism>
<dbReference type="SUPFAM" id="SSF158560">
    <property type="entry name" value="BH3980-like"/>
    <property type="match status" value="1"/>
</dbReference>
<proteinExistence type="predicted"/>
<evidence type="ECO:0000313" key="2">
    <source>
        <dbReference type="Proteomes" id="UP000460435"/>
    </source>
</evidence>
<dbReference type="Pfam" id="PF06304">
    <property type="entry name" value="DUF1048"/>
    <property type="match status" value="1"/>
</dbReference>
<dbReference type="InterPro" id="IPR008316">
    <property type="entry name" value="UCP029876"/>
</dbReference>